<accession>A0AAW1YH19</accession>
<sequence>MASGEVKNMQVIFKEYISAGVPKESDMAVTTVTTKLKLSEGSDAVLVKNLYLSCDPYMRSRMTKKGHRFYVDAFTPGLPVSGFGVAKVLESGE</sequence>
<evidence type="ECO:0000313" key="4">
    <source>
        <dbReference type="Proteomes" id="UP001457282"/>
    </source>
</evidence>
<dbReference type="PANTHER" id="PTHR43205">
    <property type="entry name" value="PROSTAGLANDIN REDUCTASE"/>
    <property type="match status" value="1"/>
</dbReference>
<keyword evidence="4" id="KW-1185">Reference proteome</keyword>
<dbReference type="AlphaFoldDB" id="A0AAW1YH19"/>
<dbReference type="Gene3D" id="3.90.180.10">
    <property type="entry name" value="Medium-chain alcohol dehydrogenases, catalytic domain"/>
    <property type="match status" value="1"/>
</dbReference>
<proteinExistence type="predicted"/>
<dbReference type="InterPro" id="IPR045010">
    <property type="entry name" value="MDR_fam"/>
</dbReference>
<feature type="domain" description="Oxidoreductase N-terminal" evidence="2">
    <location>
        <begin position="19"/>
        <end position="92"/>
    </location>
</feature>
<name>A0AAW1YH19_RUBAR</name>
<evidence type="ECO:0000313" key="3">
    <source>
        <dbReference type="EMBL" id="KAK9947282.1"/>
    </source>
</evidence>
<organism evidence="3 4">
    <name type="scientific">Rubus argutus</name>
    <name type="common">Southern blackberry</name>
    <dbReference type="NCBI Taxonomy" id="59490"/>
    <lineage>
        <taxon>Eukaryota</taxon>
        <taxon>Viridiplantae</taxon>
        <taxon>Streptophyta</taxon>
        <taxon>Embryophyta</taxon>
        <taxon>Tracheophyta</taxon>
        <taxon>Spermatophyta</taxon>
        <taxon>Magnoliopsida</taxon>
        <taxon>eudicotyledons</taxon>
        <taxon>Gunneridae</taxon>
        <taxon>Pentapetalae</taxon>
        <taxon>rosids</taxon>
        <taxon>fabids</taxon>
        <taxon>Rosales</taxon>
        <taxon>Rosaceae</taxon>
        <taxon>Rosoideae</taxon>
        <taxon>Rosoideae incertae sedis</taxon>
        <taxon>Rubus</taxon>
    </lineage>
</organism>
<dbReference type="GO" id="GO:0032440">
    <property type="term" value="F:2-alkenal reductase [NAD(P)H] activity"/>
    <property type="evidence" value="ECO:0007669"/>
    <property type="project" value="TreeGrafter"/>
</dbReference>
<dbReference type="InterPro" id="IPR041694">
    <property type="entry name" value="ADH_N_2"/>
</dbReference>
<dbReference type="Proteomes" id="UP001457282">
    <property type="component" value="Unassembled WGS sequence"/>
</dbReference>
<protein>
    <recommendedName>
        <fullName evidence="2">Oxidoreductase N-terminal domain-containing protein</fullName>
    </recommendedName>
</protein>
<comment type="caution">
    <text evidence="3">The sequence shown here is derived from an EMBL/GenBank/DDBJ whole genome shotgun (WGS) entry which is preliminary data.</text>
</comment>
<reference evidence="3 4" key="1">
    <citation type="journal article" date="2023" name="G3 (Bethesda)">
        <title>A chromosome-length genome assembly and annotation of blackberry (Rubus argutus, cv. 'Hillquist').</title>
        <authorList>
            <person name="Bruna T."/>
            <person name="Aryal R."/>
            <person name="Dudchenko O."/>
            <person name="Sargent D.J."/>
            <person name="Mead D."/>
            <person name="Buti M."/>
            <person name="Cavallini A."/>
            <person name="Hytonen T."/>
            <person name="Andres J."/>
            <person name="Pham M."/>
            <person name="Weisz D."/>
            <person name="Mascagni F."/>
            <person name="Usai G."/>
            <person name="Natali L."/>
            <person name="Bassil N."/>
            <person name="Fernandez G.E."/>
            <person name="Lomsadze A."/>
            <person name="Armour M."/>
            <person name="Olukolu B."/>
            <person name="Poorten T."/>
            <person name="Britton C."/>
            <person name="Davik J."/>
            <person name="Ashrafi H."/>
            <person name="Aiden E.L."/>
            <person name="Borodovsky M."/>
            <person name="Worthington M."/>
        </authorList>
    </citation>
    <scope>NUCLEOTIDE SEQUENCE [LARGE SCALE GENOMIC DNA]</scope>
    <source>
        <strain evidence="3">PI 553951</strain>
    </source>
</reference>
<evidence type="ECO:0000256" key="1">
    <source>
        <dbReference type="ARBA" id="ARBA00023002"/>
    </source>
</evidence>
<evidence type="ECO:0000259" key="2">
    <source>
        <dbReference type="Pfam" id="PF16884"/>
    </source>
</evidence>
<dbReference type="PANTHER" id="PTHR43205:SF7">
    <property type="entry name" value="PROSTAGLANDIN REDUCTASE 1"/>
    <property type="match status" value="1"/>
</dbReference>
<keyword evidence="1" id="KW-0560">Oxidoreductase</keyword>
<dbReference type="SUPFAM" id="SSF50129">
    <property type="entry name" value="GroES-like"/>
    <property type="match status" value="1"/>
</dbReference>
<gene>
    <name evidence="3" type="ORF">M0R45_002913</name>
</gene>
<dbReference type="Pfam" id="PF16884">
    <property type="entry name" value="ADH_N_2"/>
    <property type="match status" value="1"/>
</dbReference>
<dbReference type="EMBL" id="JBEDUW010000001">
    <property type="protein sequence ID" value="KAK9947282.1"/>
    <property type="molecule type" value="Genomic_DNA"/>
</dbReference>
<dbReference type="InterPro" id="IPR011032">
    <property type="entry name" value="GroES-like_sf"/>
</dbReference>